<evidence type="ECO:0000313" key="3">
    <source>
        <dbReference type="Proteomes" id="UP001230220"/>
    </source>
</evidence>
<proteinExistence type="predicted"/>
<keyword evidence="3" id="KW-1185">Reference proteome</keyword>
<reference evidence="2 3" key="1">
    <citation type="submission" date="2023-07" db="EMBL/GenBank/DDBJ databases">
        <title>Genomic Encyclopedia of Type Strains, Phase IV (KMG-IV): sequencing the most valuable type-strain genomes for metagenomic binning, comparative biology and taxonomic classification.</title>
        <authorList>
            <person name="Goeker M."/>
        </authorList>
    </citation>
    <scope>NUCLEOTIDE SEQUENCE [LARGE SCALE GENOMIC DNA]</scope>
    <source>
        <strain evidence="2 3">DSM 16784</strain>
    </source>
</reference>
<organism evidence="2 3">
    <name type="scientific">Breznakia pachnodae</name>
    <dbReference type="NCBI Taxonomy" id="265178"/>
    <lineage>
        <taxon>Bacteria</taxon>
        <taxon>Bacillati</taxon>
        <taxon>Bacillota</taxon>
        <taxon>Erysipelotrichia</taxon>
        <taxon>Erysipelotrichales</taxon>
        <taxon>Erysipelotrichaceae</taxon>
        <taxon>Breznakia</taxon>
    </lineage>
</organism>
<dbReference type="EMBL" id="JAUSUR010000002">
    <property type="protein sequence ID" value="MDQ0360666.1"/>
    <property type="molecule type" value="Genomic_DNA"/>
</dbReference>
<keyword evidence="1" id="KW-1133">Transmembrane helix</keyword>
<feature type="transmembrane region" description="Helical" evidence="1">
    <location>
        <begin position="67"/>
        <end position="87"/>
    </location>
</feature>
<accession>A0ABU0E1S2</accession>
<protein>
    <submittedName>
        <fullName evidence="2">Amino acid permease</fullName>
    </submittedName>
</protein>
<dbReference type="Proteomes" id="UP001230220">
    <property type="component" value="Unassembled WGS sequence"/>
</dbReference>
<evidence type="ECO:0000313" key="2">
    <source>
        <dbReference type="EMBL" id="MDQ0360666.1"/>
    </source>
</evidence>
<dbReference type="RefSeq" id="WP_307406746.1">
    <property type="nucleotide sequence ID" value="NZ_JAUSUR010000002.1"/>
</dbReference>
<feature type="transmembrane region" description="Helical" evidence="1">
    <location>
        <begin position="43"/>
        <end position="61"/>
    </location>
</feature>
<name>A0ABU0E1S2_9FIRM</name>
<keyword evidence="1" id="KW-0472">Membrane</keyword>
<comment type="caution">
    <text evidence="2">The sequence shown here is derived from an EMBL/GenBank/DDBJ whole genome shotgun (WGS) entry which is preliminary data.</text>
</comment>
<gene>
    <name evidence="2" type="ORF">J2S15_001411</name>
</gene>
<evidence type="ECO:0000256" key="1">
    <source>
        <dbReference type="SAM" id="Phobius"/>
    </source>
</evidence>
<sequence>MSDYLIFFFVYASILTLSMIISKKHYTYLGLRYKFYALPYGRVYDVLIILVLIIIPIIIEVNSIDNYLILMSPCYLQLLIIAITEIAHKIINRKKVVTHS</sequence>
<keyword evidence="1" id="KW-0812">Transmembrane</keyword>
<feature type="transmembrane region" description="Helical" evidence="1">
    <location>
        <begin position="6"/>
        <end position="22"/>
    </location>
</feature>